<keyword evidence="4" id="KW-0121">Carboxypeptidase</keyword>
<keyword evidence="17" id="KW-1185">Reference proteome</keyword>
<dbReference type="Pfam" id="PF06832">
    <property type="entry name" value="BiPBP_C"/>
    <property type="match status" value="1"/>
</dbReference>
<keyword evidence="6" id="KW-0328">Glycosyltransferase</keyword>
<comment type="similarity">
    <text evidence="2">In the C-terminal section; belongs to the transpeptidase family.</text>
</comment>
<dbReference type="InterPro" id="IPR009647">
    <property type="entry name" value="PBP_C"/>
</dbReference>
<gene>
    <name evidence="16" type="ORF">SAMN02745911_0523</name>
</gene>
<dbReference type="PANTHER" id="PTHR32282:SF15">
    <property type="entry name" value="PENICILLIN-BINDING PROTEIN 1C"/>
    <property type="match status" value="1"/>
</dbReference>
<evidence type="ECO:0000256" key="3">
    <source>
        <dbReference type="ARBA" id="ARBA00007739"/>
    </source>
</evidence>
<evidence type="ECO:0000313" key="17">
    <source>
        <dbReference type="Proteomes" id="UP000184290"/>
    </source>
</evidence>
<dbReference type="SUPFAM" id="SSF56601">
    <property type="entry name" value="beta-lactamase/transpeptidase-like"/>
    <property type="match status" value="1"/>
</dbReference>
<proteinExistence type="inferred from homology"/>
<organism evidence="16 17">
    <name type="scientific">Aureimonas altamirensis DSM 21988</name>
    <dbReference type="NCBI Taxonomy" id="1121026"/>
    <lineage>
        <taxon>Bacteria</taxon>
        <taxon>Pseudomonadati</taxon>
        <taxon>Pseudomonadota</taxon>
        <taxon>Alphaproteobacteria</taxon>
        <taxon>Hyphomicrobiales</taxon>
        <taxon>Aurantimonadaceae</taxon>
        <taxon>Aureimonas</taxon>
    </lineage>
</organism>
<dbReference type="Pfam" id="PF00905">
    <property type="entry name" value="Transpeptidase"/>
    <property type="match status" value="1"/>
</dbReference>
<dbReference type="EMBL" id="FQZC01000001">
    <property type="protein sequence ID" value="SHI56381.1"/>
    <property type="molecule type" value="Genomic_DNA"/>
</dbReference>
<evidence type="ECO:0000256" key="8">
    <source>
        <dbReference type="ARBA" id="ARBA00022801"/>
    </source>
</evidence>
<evidence type="ECO:0000259" key="15">
    <source>
        <dbReference type="Pfam" id="PF06832"/>
    </source>
</evidence>
<comment type="similarity">
    <text evidence="3">In the N-terminal section; belongs to the glycosyltransferase 51 family.</text>
</comment>
<evidence type="ECO:0000256" key="11">
    <source>
        <dbReference type="ARBA" id="ARBA00049902"/>
    </source>
</evidence>
<dbReference type="PANTHER" id="PTHR32282">
    <property type="entry name" value="BINDING PROTEIN TRANSPEPTIDASE, PUTATIVE-RELATED"/>
    <property type="match status" value="1"/>
</dbReference>
<dbReference type="InterPro" id="IPR036950">
    <property type="entry name" value="PBP_transglycosylase"/>
</dbReference>
<evidence type="ECO:0000256" key="9">
    <source>
        <dbReference type="ARBA" id="ARBA00023268"/>
    </source>
</evidence>
<feature type="domain" description="Penicillin-binding protein transpeptidase" evidence="13">
    <location>
        <begin position="307"/>
        <end position="529"/>
    </location>
</feature>
<dbReference type="Gene3D" id="3.40.710.10">
    <property type="entry name" value="DD-peptidase/beta-lactamase superfamily"/>
    <property type="match status" value="1"/>
</dbReference>
<evidence type="ECO:0000259" key="14">
    <source>
        <dbReference type="Pfam" id="PF00912"/>
    </source>
</evidence>
<sequence>MRVGRWLILPALLAVLVGLLAVSGLVRQEGDRRLADWREPQLGAVALDRNGALLRVFPVDAGRWRMDVALADVDPRFLSMLLAWEDRRFEGHSGIDWLAIGRAAWQSVRHGRIVSGGSTLTMQVARMVRGLPTGSMTAKLEQAVVALALERRFTKDEIASLYLRLAPYGGPVEGIRAASLAWFGKEPRRLTAGEAALLVALPQAPERFRPDLYPERAERARNRVLARMAELEVLSQAEADRAMREPIPRQRRAMPMMAAHLTDRLRRDNPGRVLYRLTIDAGLQARLEDYARRESANLPGTAGLALMVGDYRTGEVVAQVGSADMFDRTRQGYVDLTRARRSPGSTLKPLIYGLAFERGVAHPESLVDDRPTSFAGYRPQNFDHGYEGVMTVRRALQLSRNLPAVELLRAVGPSRLIQRMRRAGATPELGSNSLPGLAIGLGGLGISLEDLLRLYGGLANGGLAMPLSYEEGPRQGGHRMLSQAAAWYVTSVLAGAPTTASGPPGSLAYKTGTSYGYRDAWSLGYDGRYVAGVWVGRPDGVPVPGLVGQDAALPLLKGVFSRLGGAERLPGPPPGILAAGNARLPSHMRKVGTVAGRLQPADAPQIVYPPAGARIELAPGASGAPLALKVRGGRPPFTWYVGGRPALSGVFGREAAYPLASAGFADISVVDSEGVAASTSVFVDQPVETQADAQAGRGVVEADGGPVEVRDSGHH</sequence>
<keyword evidence="9" id="KW-0511">Multifunctional enzyme</keyword>
<dbReference type="InterPro" id="IPR050396">
    <property type="entry name" value="Glycosyltr_51/Transpeptidase"/>
</dbReference>
<keyword evidence="7" id="KW-0808">Transferase</keyword>
<comment type="pathway">
    <text evidence="1">Cell wall biogenesis; peptidoglycan biosynthesis.</text>
</comment>
<evidence type="ECO:0000256" key="10">
    <source>
        <dbReference type="ARBA" id="ARBA00044770"/>
    </source>
</evidence>
<feature type="region of interest" description="Disordered" evidence="12">
    <location>
        <begin position="692"/>
        <end position="715"/>
    </location>
</feature>
<dbReference type="Gene3D" id="1.10.3810.10">
    <property type="entry name" value="Biosynthetic peptidoglycan transglycosylase-like"/>
    <property type="match status" value="1"/>
</dbReference>
<evidence type="ECO:0000256" key="2">
    <source>
        <dbReference type="ARBA" id="ARBA00007090"/>
    </source>
</evidence>
<keyword evidence="8" id="KW-0378">Hydrolase</keyword>
<dbReference type="InterPro" id="IPR011815">
    <property type="entry name" value="PBP_1c"/>
</dbReference>
<evidence type="ECO:0000256" key="1">
    <source>
        <dbReference type="ARBA" id="ARBA00004752"/>
    </source>
</evidence>
<name>A0ABY1I679_9HYPH</name>
<dbReference type="Proteomes" id="UP000184290">
    <property type="component" value="Unassembled WGS sequence"/>
</dbReference>
<evidence type="ECO:0000313" key="16">
    <source>
        <dbReference type="EMBL" id="SHI56381.1"/>
    </source>
</evidence>
<keyword evidence="5" id="KW-0645">Protease</keyword>
<evidence type="ECO:0000256" key="7">
    <source>
        <dbReference type="ARBA" id="ARBA00022679"/>
    </source>
</evidence>
<feature type="domain" description="Penicillin-binding C-terminal" evidence="15">
    <location>
        <begin position="600"/>
        <end position="678"/>
    </location>
</feature>
<evidence type="ECO:0000259" key="13">
    <source>
        <dbReference type="Pfam" id="PF00905"/>
    </source>
</evidence>
<dbReference type="InterPro" id="IPR023346">
    <property type="entry name" value="Lysozyme-like_dom_sf"/>
</dbReference>
<dbReference type="NCBIfam" id="TIGR02073">
    <property type="entry name" value="PBP_1c"/>
    <property type="match status" value="1"/>
</dbReference>
<evidence type="ECO:0000256" key="5">
    <source>
        <dbReference type="ARBA" id="ARBA00022670"/>
    </source>
</evidence>
<dbReference type="InterPro" id="IPR001460">
    <property type="entry name" value="PCN-bd_Tpept"/>
</dbReference>
<dbReference type="InterPro" id="IPR012338">
    <property type="entry name" value="Beta-lactam/transpept-like"/>
</dbReference>
<protein>
    <recommendedName>
        <fullName evidence="10">peptidoglycan glycosyltransferase</fullName>
        <ecNumber evidence="10">2.4.99.28</ecNumber>
    </recommendedName>
</protein>
<dbReference type="SUPFAM" id="SSF53955">
    <property type="entry name" value="Lysozyme-like"/>
    <property type="match status" value="1"/>
</dbReference>
<dbReference type="RefSeq" id="WP_073468977.1">
    <property type="nucleotide sequence ID" value="NZ_FQZC01000001.1"/>
</dbReference>
<evidence type="ECO:0000256" key="12">
    <source>
        <dbReference type="SAM" id="MobiDB-lite"/>
    </source>
</evidence>
<accession>A0ABY1I679</accession>
<dbReference type="EC" id="2.4.99.28" evidence="10"/>
<reference evidence="16 17" key="1">
    <citation type="submission" date="2016-11" db="EMBL/GenBank/DDBJ databases">
        <authorList>
            <person name="Varghese N."/>
            <person name="Submissions S."/>
        </authorList>
    </citation>
    <scope>NUCLEOTIDE SEQUENCE [LARGE SCALE GENOMIC DNA]</scope>
    <source>
        <strain evidence="16 17">DSM 21988</strain>
    </source>
</reference>
<dbReference type="InterPro" id="IPR001264">
    <property type="entry name" value="Glyco_trans_51"/>
</dbReference>
<comment type="catalytic activity">
    <reaction evidence="11">
        <text>[GlcNAc-(1-&gt;4)-Mur2Ac(oyl-L-Ala-gamma-D-Glu-L-Lys-D-Ala-D-Ala)](n)-di-trans,octa-cis-undecaprenyl diphosphate + beta-D-GlcNAc-(1-&gt;4)-Mur2Ac(oyl-L-Ala-gamma-D-Glu-L-Lys-D-Ala-D-Ala)-di-trans,octa-cis-undecaprenyl diphosphate = [GlcNAc-(1-&gt;4)-Mur2Ac(oyl-L-Ala-gamma-D-Glu-L-Lys-D-Ala-D-Ala)](n+1)-di-trans,octa-cis-undecaprenyl diphosphate + di-trans,octa-cis-undecaprenyl diphosphate + H(+)</text>
        <dbReference type="Rhea" id="RHEA:23708"/>
        <dbReference type="Rhea" id="RHEA-COMP:9602"/>
        <dbReference type="Rhea" id="RHEA-COMP:9603"/>
        <dbReference type="ChEBI" id="CHEBI:15378"/>
        <dbReference type="ChEBI" id="CHEBI:58405"/>
        <dbReference type="ChEBI" id="CHEBI:60033"/>
        <dbReference type="ChEBI" id="CHEBI:78435"/>
        <dbReference type="EC" id="2.4.99.28"/>
    </reaction>
</comment>
<evidence type="ECO:0000256" key="6">
    <source>
        <dbReference type="ARBA" id="ARBA00022676"/>
    </source>
</evidence>
<feature type="domain" description="Glycosyl transferase family 51" evidence="14">
    <location>
        <begin position="61"/>
        <end position="228"/>
    </location>
</feature>
<evidence type="ECO:0000256" key="4">
    <source>
        <dbReference type="ARBA" id="ARBA00022645"/>
    </source>
</evidence>
<comment type="caution">
    <text evidence="16">The sequence shown here is derived from an EMBL/GenBank/DDBJ whole genome shotgun (WGS) entry which is preliminary data.</text>
</comment>
<dbReference type="Pfam" id="PF00912">
    <property type="entry name" value="Transgly"/>
    <property type="match status" value="1"/>
</dbReference>